<dbReference type="AlphaFoldDB" id="A0A0G4G1C7"/>
<dbReference type="EMBL" id="CDMY01000540">
    <property type="protein sequence ID" value="CEM21294.1"/>
    <property type="molecule type" value="Genomic_DNA"/>
</dbReference>
<keyword evidence="1" id="KW-0175">Coiled coil</keyword>
<dbReference type="InParanoid" id="A0A0G4G1C7"/>
<evidence type="ECO:0000256" key="1">
    <source>
        <dbReference type="SAM" id="Coils"/>
    </source>
</evidence>
<keyword evidence="3" id="KW-1185">Reference proteome</keyword>
<organism evidence="2 3">
    <name type="scientific">Vitrella brassicaformis (strain CCMP3155)</name>
    <dbReference type="NCBI Taxonomy" id="1169540"/>
    <lineage>
        <taxon>Eukaryota</taxon>
        <taxon>Sar</taxon>
        <taxon>Alveolata</taxon>
        <taxon>Colpodellida</taxon>
        <taxon>Vitrellaceae</taxon>
        <taxon>Vitrella</taxon>
    </lineage>
</organism>
<accession>A0A0G4G1C7</accession>
<sequence>MAEGKIFHEASAALDACRAGIDEVDNEVRRTKAGVIDLVQSRGGRWAADSADDCGGGENVHINAGGEAFTVPRRFFRSLEGTLVAETFSSRWHDGLLRDSEGRVFLDLHPPAFESFVNELVRHHWHHELHKTATTSERLDVPRELEDDPSVVFVFKLLMQPMALDTPVRDDDAAMVVMDVAEESESAAHERAHSALSDALKRLEGYKRRLEGLSGRLQHLREATKRRVALMSPFLQRKDDGQDEEIVSVTVLGRRVSTRLSTLMAMGEHSTIYNRFRRWSDADIISATPIDSLRLIVDLCRRFALTAELPGQAALPGGSLESGPMWRTLDDKRQELFLDMLAMYNLRREDFCRGPEGSTLMCGGEMIGPLAKWMRSGERMHHMQLLYKASRDGFEYIRLAEKLSDPHRALLILVRSSPGRELLAIHLDGPVRLPRTPLTGASITYVPIAFIKLRGTHERPWTGRIALDGAKASGNFEGLMAITSSGGLWFKANGEVWIGTEGGNDLTQCRAKMRRRTEAHDTSDDTTSQPRWLVGEADEFVIDEIEICSLTARAWEVKDSEGRDGPGSRA</sequence>
<evidence type="ECO:0000313" key="3">
    <source>
        <dbReference type="Proteomes" id="UP000041254"/>
    </source>
</evidence>
<feature type="coiled-coil region" evidence="1">
    <location>
        <begin position="196"/>
        <end position="223"/>
    </location>
</feature>
<reference evidence="2 3" key="1">
    <citation type="submission" date="2014-11" db="EMBL/GenBank/DDBJ databases">
        <authorList>
            <person name="Zhu J."/>
            <person name="Qi W."/>
            <person name="Song R."/>
        </authorList>
    </citation>
    <scope>NUCLEOTIDE SEQUENCE [LARGE SCALE GENOMIC DNA]</scope>
</reference>
<name>A0A0G4G1C7_VITBC</name>
<evidence type="ECO:0000313" key="2">
    <source>
        <dbReference type="EMBL" id="CEM21294.1"/>
    </source>
</evidence>
<dbReference type="InterPro" id="IPR011333">
    <property type="entry name" value="SKP1/BTB/POZ_sf"/>
</dbReference>
<dbReference type="VEuPathDB" id="CryptoDB:Vbra_22647"/>
<dbReference type="Gene3D" id="3.30.710.10">
    <property type="entry name" value="Potassium Channel Kv1.1, Chain A"/>
    <property type="match status" value="1"/>
</dbReference>
<protein>
    <recommendedName>
        <fullName evidence="4">Potassium channel tetramerisation-type BTB domain-containing protein</fullName>
    </recommendedName>
</protein>
<dbReference type="PhylomeDB" id="A0A0G4G1C7"/>
<evidence type="ECO:0008006" key="4">
    <source>
        <dbReference type="Google" id="ProtNLM"/>
    </source>
</evidence>
<dbReference type="SUPFAM" id="SSF54695">
    <property type="entry name" value="POZ domain"/>
    <property type="match status" value="1"/>
</dbReference>
<gene>
    <name evidence="2" type="ORF">Vbra_22647</name>
</gene>
<dbReference type="OrthoDB" id="2414723at2759"/>
<proteinExistence type="predicted"/>
<dbReference type="Proteomes" id="UP000041254">
    <property type="component" value="Unassembled WGS sequence"/>
</dbReference>